<dbReference type="Pfam" id="PF13248">
    <property type="entry name" value="Zn_ribbon_3"/>
    <property type="match status" value="1"/>
</dbReference>
<dbReference type="PATRIC" id="fig|1393735.3.peg.3967"/>
<sequence length="186" mass="21211">MKGLGCFLLAIGLVWIFIAFNMDVSVATGYGDRVNNIGLIASRQNHILLGAFISFCGLMMVIFGGRNQQTEGDVKCPYCAEIIRPDAIKCKHCGSDVQAKMQEEKKNSFRPIDMPIESFFIRRKVGFDVNEDNVRSMVEKIKIANPNVDNSLIINKYKDDIRSIRAKLPPQIRDEFYEKYKHWIGE</sequence>
<proteinExistence type="predicted"/>
<evidence type="ECO:0000259" key="2">
    <source>
        <dbReference type="Pfam" id="PF13248"/>
    </source>
</evidence>
<accession>A0A081RS55</accession>
<evidence type="ECO:0000313" key="4">
    <source>
        <dbReference type="Proteomes" id="UP000028002"/>
    </source>
</evidence>
<gene>
    <name evidence="3" type="ORF">MEG1DRAFT_03873</name>
</gene>
<dbReference type="AlphaFoldDB" id="A0A081RS55"/>
<dbReference type="InterPro" id="IPR059113">
    <property type="entry name" value="Znf_ribbon"/>
</dbReference>
<keyword evidence="1" id="KW-1133">Transmembrane helix</keyword>
<comment type="caution">
    <text evidence="3">The sequence shown here is derived from an EMBL/GenBank/DDBJ whole genome shotgun (WGS) entry which is preliminary data.</text>
</comment>
<feature type="transmembrane region" description="Helical" evidence="1">
    <location>
        <begin position="47"/>
        <end position="65"/>
    </location>
</feature>
<evidence type="ECO:0000256" key="1">
    <source>
        <dbReference type="SAM" id="Phobius"/>
    </source>
</evidence>
<dbReference type="EMBL" id="JGVH01000080">
    <property type="protein sequence ID" value="KER01508.1"/>
    <property type="molecule type" value="Genomic_DNA"/>
</dbReference>
<organism evidence="3 4">
    <name type="scientific">Photorhabdus temperata subsp. temperata Meg1</name>
    <dbReference type="NCBI Taxonomy" id="1393735"/>
    <lineage>
        <taxon>Bacteria</taxon>
        <taxon>Pseudomonadati</taxon>
        <taxon>Pseudomonadota</taxon>
        <taxon>Gammaproteobacteria</taxon>
        <taxon>Enterobacterales</taxon>
        <taxon>Morganellaceae</taxon>
        <taxon>Photorhabdus</taxon>
    </lineage>
</organism>
<evidence type="ECO:0000313" key="3">
    <source>
        <dbReference type="EMBL" id="KER01508.1"/>
    </source>
</evidence>
<dbReference type="RefSeq" id="WP_051769707.1">
    <property type="nucleotide sequence ID" value="NZ_CAWLUD010000080.1"/>
</dbReference>
<keyword evidence="1" id="KW-0472">Membrane</keyword>
<feature type="domain" description="Putative zinc-ribbon" evidence="2">
    <location>
        <begin position="74"/>
        <end position="96"/>
    </location>
</feature>
<reference evidence="3 4" key="1">
    <citation type="submission" date="2014-03" db="EMBL/GenBank/DDBJ databases">
        <title>Draft Genome of Photorhabdus temperata Meg1.</title>
        <authorList>
            <person name="Hurst S.G.IV."/>
            <person name="Morris K."/>
            <person name="Thomas K."/>
            <person name="Tisa L.S."/>
        </authorList>
    </citation>
    <scope>NUCLEOTIDE SEQUENCE [LARGE SCALE GENOMIC DNA]</scope>
    <source>
        <strain evidence="3 4">Meg1</strain>
    </source>
</reference>
<protein>
    <recommendedName>
        <fullName evidence="2">Putative zinc-ribbon domain-containing protein</fullName>
    </recommendedName>
</protein>
<dbReference type="Proteomes" id="UP000028002">
    <property type="component" value="Unassembled WGS sequence"/>
</dbReference>
<keyword evidence="1" id="KW-0812">Transmembrane</keyword>
<name>A0A081RS55_PHOTE</name>